<keyword evidence="5" id="KW-0418">Kinase</keyword>
<sequence length="570" mass="65137">MLAILITFEKVYTSHNKSKMTNPPTPETNPEFQLPIFLFRSIDDYEQVDPFDDAFLEYPNIRYLRKVNFSESDDDENFFILKFIDFDQLNSQNDQKTDNEKLKTDVINFFNEAAIQATIPHPNLLKIEGIVLLNNENKLRPGIITKYCQNQTLATLIEMKPPESTNSGNDDSCNDDSCDDDSCNDDDFPRFHMPLNTFDDLRETYYSLVITDVIKMIHEREIIHGDIKPQNILIDARRNGFEPLVADFGNARFLKDGKAYISYGTKYYIAPEVMAGESPSKASDIFAFGILLYQMSQGVHSMNIKAESSGNSGDDNENVLNFYDEIITELSQPDDEAPIKSLIVQCIDKNAKNRPTAEEIINRILDEKKYLFFSLNVDADLILLFMQQMEKKKEELQNEYQQILESSNGSFSHIDAYGFYSLILCLLRLIKEESIHDPGASVLLQNYHTLKQETGLALLNVMNNYFTQNEDIDTLIFQFSLPLPLNLRQMNQIKAAPKAIGLKSTGNSVKQIMPIMPPKPIMKPLKIGPYLITNDTTTVGTKTVTIQHHVRTPFKKIIFRKSGMKLSFVI</sequence>
<dbReference type="SUPFAM" id="SSF56112">
    <property type="entry name" value="Protein kinase-like (PK-like)"/>
    <property type="match status" value="1"/>
</dbReference>
<evidence type="ECO:0000256" key="8">
    <source>
        <dbReference type="ARBA" id="ARBA00048679"/>
    </source>
</evidence>
<dbReference type="PROSITE" id="PS00108">
    <property type="entry name" value="PROTEIN_KINASE_ST"/>
    <property type="match status" value="1"/>
</dbReference>
<dbReference type="PANTHER" id="PTHR24361">
    <property type="entry name" value="MITOGEN-ACTIVATED KINASE KINASE KINASE"/>
    <property type="match status" value="1"/>
</dbReference>
<keyword evidence="12" id="KW-1185">Reference proteome</keyword>
<dbReference type="AlphaFoldDB" id="A0A1J4K3H0"/>
<feature type="domain" description="Protein kinase" evidence="10">
    <location>
        <begin position="1"/>
        <end position="373"/>
    </location>
</feature>
<evidence type="ECO:0000256" key="1">
    <source>
        <dbReference type="ARBA" id="ARBA00012513"/>
    </source>
</evidence>
<dbReference type="GO" id="GO:0005524">
    <property type="term" value="F:ATP binding"/>
    <property type="evidence" value="ECO:0007669"/>
    <property type="project" value="UniProtKB-KW"/>
</dbReference>
<feature type="coiled-coil region" evidence="9">
    <location>
        <begin position="379"/>
        <end position="406"/>
    </location>
</feature>
<dbReference type="Gene3D" id="1.10.510.10">
    <property type="entry name" value="Transferase(Phosphotransferase) domain 1"/>
    <property type="match status" value="1"/>
</dbReference>
<dbReference type="Pfam" id="PF00069">
    <property type="entry name" value="Pkinase"/>
    <property type="match status" value="1"/>
</dbReference>
<dbReference type="Proteomes" id="UP000179807">
    <property type="component" value="Unassembled WGS sequence"/>
</dbReference>
<evidence type="ECO:0000313" key="11">
    <source>
        <dbReference type="EMBL" id="OHT05522.1"/>
    </source>
</evidence>
<evidence type="ECO:0000259" key="10">
    <source>
        <dbReference type="PROSITE" id="PS50011"/>
    </source>
</evidence>
<dbReference type="PROSITE" id="PS50011">
    <property type="entry name" value="PROTEIN_KINASE_DOM"/>
    <property type="match status" value="1"/>
</dbReference>
<organism evidence="11 12">
    <name type="scientific">Tritrichomonas foetus</name>
    <dbReference type="NCBI Taxonomy" id="1144522"/>
    <lineage>
        <taxon>Eukaryota</taxon>
        <taxon>Metamonada</taxon>
        <taxon>Parabasalia</taxon>
        <taxon>Tritrichomonadida</taxon>
        <taxon>Tritrichomonadidae</taxon>
        <taxon>Tritrichomonas</taxon>
    </lineage>
</organism>
<comment type="caution">
    <text evidence="11">The sequence shown here is derived from an EMBL/GenBank/DDBJ whole genome shotgun (WGS) entry which is preliminary data.</text>
</comment>
<dbReference type="GO" id="GO:0005737">
    <property type="term" value="C:cytoplasm"/>
    <property type="evidence" value="ECO:0007669"/>
    <property type="project" value="TreeGrafter"/>
</dbReference>
<dbReference type="GO" id="GO:0004674">
    <property type="term" value="F:protein serine/threonine kinase activity"/>
    <property type="evidence" value="ECO:0007669"/>
    <property type="project" value="UniProtKB-KW"/>
</dbReference>
<reference evidence="11" key="1">
    <citation type="submission" date="2016-10" db="EMBL/GenBank/DDBJ databases">
        <authorList>
            <person name="Benchimol M."/>
            <person name="Almeida L.G."/>
            <person name="Vasconcelos A.T."/>
            <person name="Perreira-Neves A."/>
            <person name="Rosa I.A."/>
            <person name="Tasca T."/>
            <person name="Bogo M.R."/>
            <person name="de Souza W."/>
        </authorList>
    </citation>
    <scope>NUCLEOTIDE SEQUENCE [LARGE SCALE GENOMIC DNA]</scope>
    <source>
        <strain evidence="11">K</strain>
    </source>
</reference>
<gene>
    <name evidence="11" type="ORF">TRFO_26730</name>
</gene>
<evidence type="ECO:0000313" key="12">
    <source>
        <dbReference type="Proteomes" id="UP000179807"/>
    </source>
</evidence>
<evidence type="ECO:0000256" key="7">
    <source>
        <dbReference type="ARBA" id="ARBA00047899"/>
    </source>
</evidence>
<proteinExistence type="predicted"/>
<dbReference type="VEuPathDB" id="TrichDB:TRFO_26730"/>
<dbReference type="SMART" id="SM00220">
    <property type="entry name" value="S_TKc"/>
    <property type="match status" value="1"/>
</dbReference>
<dbReference type="EC" id="2.7.11.1" evidence="1"/>
<dbReference type="InterPro" id="IPR011009">
    <property type="entry name" value="Kinase-like_dom_sf"/>
</dbReference>
<dbReference type="InterPro" id="IPR000719">
    <property type="entry name" value="Prot_kinase_dom"/>
</dbReference>
<evidence type="ECO:0000256" key="2">
    <source>
        <dbReference type="ARBA" id="ARBA00022527"/>
    </source>
</evidence>
<evidence type="ECO:0000256" key="4">
    <source>
        <dbReference type="ARBA" id="ARBA00022741"/>
    </source>
</evidence>
<dbReference type="GeneID" id="94839826"/>
<keyword evidence="4" id="KW-0547">Nucleotide-binding</keyword>
<keyword evidence="6" id="KW-0067">ATP-binding</keyword>
<dbReference type="InterPro" id="IPR008271">
    <property type="entry name" value="Ser/Thr_kinase_AS"/>
</dbReference>
<keyword evidence="3" id="KW-0808">Transferase</keyword>
<dbReference type="RefSeq" id="XP_068358658.1">
    <property type="nucleotide sequence ID" value="XM_068505122.1"/>
</dbReference>
<comment type="catalytic activity">
    <reaction evidence="8">
        <text>L-seryl-[protein] + ATP = O-phospho-L-seryl-[protein] + ADP + H(+)</text>
        <dbReference type="Rhea" id="RHEA:17989"/>
        <dbReference type="Rhea" id="RHEA-COMP:9863"/>
        <dbReference type="Rhea" id="RHEA-COMP:11604"/>
        <dbReference type="ChEBI" id="CHEBI:15378"/>
        <dbReference type="ChEBI" id="CHEBI:29999"/>
        <dbReference type="ChEBI" id="CHEBI:30616"/>
        <dbReference type="ChEBI" id="CHEBI:83421"/>
        <dbReference type="ChEBI" id="CHEBI:456216"/>
        <dbReference type="EC" id="2.7.11.1"/>
    </reaction>
</comment>
<dbReference type="OrthoDB" id="6718656at2759"/>
<evidence type="ECO:0000256" key="5">
    <source>
        <dbReference type="ARBA" id="ARBA00022777"/>
    </source>
</evidence>
<name>A0A1J4K3H0_9EUKA</name>
<comment type="catalytic activity">
    <reaction evidence="7">
        <text>L-threonyl-[protein] + ATP = O-phospho-L-threonyl-[protein] + ADP + H(+)</text>
        <dbReference type="Rhea" id="RHEA:46608"/>
        <dbReference type="Rhea" id="RHEA-COMP:11060"/>
        <dbReference type="Rhea" id="RHEA-COMP:11605"/>
        <dbReference type="ChEBI" id="CHEBI:15378"/>
        <dbReference type="ChEBI" id="CHEBI:30013"/>
        <dbReference type="ChEBI" id="CHEBI:30616"/>
        <dbReference type="ChEBI" id="CHEBI:61977"/>
        <dbReference type="ChEBI" id="CHEBI:456216"/>
        <dbReference type="EC" id="2.7.11.1"/>
    </reaction>
</comment>
<keyword evidence="2" id="KW-0723">Serine/threonine-protein kinase</keyword>
<dbReference type="InterPro" id="IPR053235">
    <property type="entry name" value="Ser_Thr_kinase"/>
</dbReference>
<accession>A0A1J4K3H0</accession>
<evidence type="ECO:0000256" key="9">
    <source>
        <dbReference type="SAM" id="Coils"/>
    </source>
</evidence>
<evidence type="ECO:0000256" key="3">
    <source>
        <dbReference type="ARBA" id="ARBA00022679"/>
    </source>
</evidence>
<dbReference type="EMBL" id="MLAK01000755">
    <property type="protein sequence ID" value="OHT05522.1"/>
    <property type="molecule type" value="Genomic_DNA"/>
</dbReference>
<dbReference type="PANTHER" id="PTHR24361:SF433">
    <property type="entry name" value="PROTEIN KINASE DOMAIN-CONTAINING PROTEIN"/>
    <property type="match status" value="1"/>
</dbReference>
<keyword evidence="9" id="KW-0175">Coiled coil</keyword>
<protein>
    <recommendedName>
        <fullName evidence="1">non-specific serine/threonine protein kinase</fullName>
        <ecNumber evidence="1">2.7.11.1</ecNumber>
    </recommendedName>
</protein>
<evidence type="ECO:0000256" key="6">
    <source>
        <dbReference type="ARBA" id="ARBA00022840"/>
    </source>
</evidence>